<dbReference type="RefSeq" id="WP_184806156.1">
    <property type="nucleotide sequence ID" value="NZ_JACIIZ010000015.1"/>
</dbReference>
<dbReference type="InterPro" id="IPR005467">
    <property type="entry name" value="His_kinase_dom"/>
</dbReference>
<keyword evidence="3" id="KW-0597">Phosphoprotein</keyword>
<dbReference type="Pfam" id="PF02518">
    <property type="entry name" value="HATPase_c"/>
    <property type="match status" value="1"/>
</dbReference>
<feature type="domain" description="Response regulatory" evidence="9">
    <location>
        <begin position="20"/>
        <end position="143"/>
    </location>
</feature>
<organism evidence="10 11">
    <name type="scientific">Nitrospirillum iridis</name>
    <dbReference type="NCBI Taxonomy" id="765888"/>
    <lineage>
        <taxon>Bacteria</taxon>
        <taxon>Pseudomonadati</taxon>
        <taxon>Pseudomonadota</taxon>
        <taxon>Alphaproteobacteria</taxon>
        <taxon>Rhodospirillales</taxon>
        <taxon>Azospirillaceae</taxon>
        <taxon>Nitrospirillum</taxon>
    </lineage>
</organism>
<dbReference type="InterPro" id="IPR001789">
    <property type="entry name" value="Sig_transdc_resp-reg_receiver"/>
</dbReference>
<proteinExistence type="predicted"/>
<feature type="domain" description="Histidine kinase" evidence="8">
    <location>
        <begin position="204"/>
        <end position="426"/>
    </location>
</feature>
<dbReference type="InterPro" id="IPR036890">
    <property type="entry name" value="HATPase_C_sf"/>
</dbReference>
<evidence type="ECO:0000256" key="4">
    <source>
        <dbReference type="ARBA" id="ARBA00022679"/>
    </source>
</evidence>
<evidence type="ECO:0000313" key="10">
    <source>
        <dbReference type="EMBL" id="MBB6254163.1"/>
    </source>
</evidence>
<dbReference type="SUPFAM" id="SSF52172">
    <property type="entry name" value="CheY-like"/>
    <property type="match status" value="1"/>
</dbReference>
<evidence type="ECO:0000256" key="3">
    <source>
        <dbReference type="ARBA" id="ARBA00022553"/>
    </source>
</evidence>
<keyword evidence="4" id="KW-0808">Transferase</keyword>
<dbReference type="PRINTS" id="PR00344">
    <property type="entry name" value="BCTRLSENSOR"/>
</dbReference>
<gene>
    <name evidence="10" type="ORF">FHS74_004746</name>
</gene>
<dbReference type="PANTHER" id="PTHR43711:SF26">
    <property type="entry name" value="SENSOR HISTIDINE KINASE RCSC"/>
    <property type="match status" value="1"/>
</dbReference>
<evidence type="ECO:0000259" key="9">
    <source>
        <dbReference type="PROSITE" id="PS50110"/>
    </source>
</evidence>
<dbReference type="GO" id="GO:0000155">
    <property type="term" value="F:phosphorelay sensor kinase activity"/>
    <property type="evidence" value="ECO:0007669"/>
    <property type="project" value="InterPro"/>
</dbReference>
<dbReference type="CDD" id="cd00082">
    <property type="entry name" value="HisKA"/>
    <property type="match status" value="1"/>
</dbReference>
<keyword evidence="11" id="KW-1185">Reference proteome</keyword>
<dbReference type="SUPFAM" id="SSF47384">
    <property type="entry name" value="Homodimeric domain of signal transducing histidine kinase"/>
    <property type="match status" value="1"/>
</dbReference>
<dbReference type="PROSITE" id="PS50110">
    <property type="entry name" value="RESPONSE_REGULATORY"/>
    <property type="match status" value="1"/>
</dbReference>
<evidence type="ECO:0000256" key="5">
    <source>
        <dbReference type="ARBA" id="ARBA00022777"/>
    </source>
</evidence>
<dbReference type="PANTHER" id="PTHR43711">
    <property type="entry name" value="TWO-COMPONENT HISTIDINE KINASE"/>
    <property type="match status" value="1"/>
</dbReference>
<dbReference type="InterPro" id="IPR003594">
    <property type="entry name" value="HATPase_dom"/>
</dbReference>
<evidence type="ECO:0000259" key="8">
    <source>
        <dbReference type="PROSITE" id="PS50109"/>
    </source>
</evidence>
<dbReference type="Gene3D" id="3.40.50.2300">
    <property type="match status" value="1"/>
</dbReference>
<dbReference type="SUPFAM" id="SSF55874">
    <property type="entry name" value="ATPase domain of HSP90 chaperone/DNA topoisomerase II/histidine kinase"/>
    <property type="match status" value="1"/>
</dbReference>
<dbReference type="InterPro" id="IPR036097">
    <property type="entry name" value="HisK_dim/P_sf"/>
</dbReference>
<sequence length="436" mass="47470">MPELFKNSANLLGQDQRNATILLVDGNQGLLISLVDLLRQGGFRFIHCRQDLHDLPRHCRDLSPDVLVLNQPGDTPAAVNAVLAALGALAAAPFPDGARPTLLLRTGKLDLDMREEARRRGISDFIAHNCDPTEVVTRVACAAHRQFLCLQAAQQQRHLDTQVRDRTARLLESLEAMQARERTLLAALEQTRTEIRQKADFLSHATHELRTPLNAIIGFADLLRREFHGPLGDARYLEYAEDVHAAASHMAAVVDDTLDLSRAESGQVTLDMRDIDIGRAVHDSARMLRTLATDCGVDLTVKVPEQPLQLRTDPEKVRQIILNLGSNALKFTPRGGRVTVEVQADDKGGALILIVRDTGVGMAPHELPIALKPFGQVRGAQQPGVRGTGLGLPLTKRFVEMLGGTLDIASVPGRGTIVTVRLPASETETDAARASA</sequence>
<dbReference type="Gene3D" id="1.10.287.130">
    <property type="match status" value="1"/>
</dbReference>
<keyword evidence="5 10" id="KW-0418">Kinase</keyword>
<keyword evidence="6" id="KW-0902">Two-component regulatory system</keyword>
<dbReference type="InterPro" id="IPR050736">
    <property type="entry name" value="Sensor_HK_Regulatory"/>
</dbReference>
<comment type="caution">
    <text evidence="7">Lacks conserved residue(s) required for the propagation of feature annotation.</text>
</comment>
<dbReference type="Pfam" id="PF00512">
    <property type="entry name" value="HisKA"/>
    <property type="match status" value="1"/>
</dbReference>
<dbReference type="InterPro" id="IPR004358">
    <property type="entry name" value="Sig_transdc_His_kin-like_C"/>
</dbReference>
<evidence type="ECO:0000256" key="6">
    <source>
        <dbReference type="ARBA" id="ARBA00023012"/>
    </source>
</evidence>
<evidence type="ECO:0000256" key="1">
    <source>
        <dbReference type="ARBA" id="ARBA00000085"/>
    </source>
</evidence>
<dbReference type="Proteomes" id="UP000539175">
    <property type="component" value="Unassembled WGS sequence"/>
</dbReference>
<comment type="catalytic activity">
    <reaction evidence="1">
        <text>ATP + protein L-histidine = ADP + protein N-phospho-L-histidine.</text>
        <dbReference type="EC" id="2.7.13.3"/>
    </reaction>
</comment>
<dbReference type="EMBL" id="JACIIZ010000015">
    <property type="protein sequence ID" value="MBB6254163.1"/>
    <property type="molecule type" value="Genomic_DNA"/>
</dbReference>
<dbReference type="InterPro" id="IPR003661">
    <property type="entry name" value="HisK_dim/P_dom"/>
</dbReference>
<dbReference type="SMART" id="SM00388">
    <property type="entry name" value="HisKA"/>
    <property type="match status" value="1"/>
</dbReference>
<name>A0A7X0B1Q7_9PROT</name>
<dbReference type="AlphaFoldDB" id="A0A7X0B1Q7"/>
<protein>
    <recommendedName>
        <fullName evidence="2">histidine kinase</fullName>
        <ecNumber evidence="2">2.7.13.3</ecNumber>
    </recommendedName>
</protein>
<dbReference type="SMART" id="SM00387">
    <property type="entry name" value="HATPase_c"/>
    <property type="match status" value="1"/>
</dbReference>
<dbReference type="Gene3D" id="3.30.565.10">
    <property type="entry name" value="Histidine kinase-like ATPase, C-terminal domain"/>
    <property type="match status" value="1"/>
</dbReference>
<evidence type="ECO:0000313" key="11">
    <source>
        <dbReference type="Proteomes" id="UP000539175"/>
    </source>
</evidence>
<dbReference type="InterPro" id="IPR011006">
    <property type="entry name" value="CheY-like_superfamily"/>
</dbReference>
<dbReference type="EC" id="2.7.13.3" evidence="2"/>
<comment type="caution">
    <text evidence="10">The sequence shown here is derived from an EMBL/GenBank/DDBJ whole genome shotgun (WGS) entry which is preliminary data.</text>
</comment>
<evidence type="ECO:0000256" key="7">
    <source>
        <dbReference type="PROSITE-ProRule" id="PRU00169"/>
    </source>
</evidence>
<accession>A0A7X0B1Q7</accession>
<dbReference type="PROSITE" id="PS50109">
    <property type="entry name" value="HIS_KIN"/>
    <property type="match status" value="1"/>
</dbReference>
<reference evidence="10 11" key="1">
    <citation type="submission" date="2020-08" db="EMBL/GenBank/DDBJ databases">
        <title>Genomic Encyclopedia of Type Strains, Phase IV (KMG-IV): sequencing the most valuable type-strain genomes for metagenomic binning, comparative biology and taxonomic classification.</title>
        <authorList>
            <person name="Goeker M."/>
        </authorList>
    </citation>
    <scope>NUCLEOTIDE SEQUENCE [LARGE SCALE GENOMIC DNA]</scope>
    <source>
        <strain evidence="10 11">DSM 22198</strain>
    </source>
</reference>
<evidence type="ECO:0000256" key="2">
    <source>
        <dbReference type="ARBA" id="ARBA00012438"/>
    </source>
</evidence>